<evidence type="ECO:0000256" key="3">
    <source>
        <dbReference type="SAM" id="Phobius"/>
    </source>
</evidence>
<feature type="transmembrane region" description="Helical" evidence="3">
    <location>
        <begin position="29"/>
        <end position="47"/>
    </location>
</feature>
<keyword evidence="5" id="KW-1185">Reference proteome</keyword>
<evidence type="ECO:0000313" key="5">
    <source>
        <dbReference type="Proteomes" id="UP000319555"/>
    </source>
</evidence>
<keyword evidence="3" id="KW-0472">Membrane</keyword>
<evidence type="ECO:0000313" key="4">
    <source>
        <dbReference type="EMBL" id="SMO83510.1"/>
    </source>
</evidence>
<feature type="region of interest" description="Disordered" evidence="2">
    <location>
        <begin position="204"/>
        <end position="227"/>
    </location>
</feature>
<sequence>MNRENTIAARAAAEQPPQRARKKLEPKKLMGVALAGAVIVGFAWFVLGDDSKGSRTGVTVDALRQSGGERYGLITARGPEVDEPEPEALPETIAVATPDAAPVQIDSEGLKQALKTIEQQNGRISDLQGELTDAKVSLSEKGSEIASLNLTNERLEVRYDEREKKFQTELAQAVADAEARALASMSHLQTQGLTEDERRRLEELKRMRERQNQSDGIVFDENPYGRN</sequence>
<proteinExistence type="predicted"/>
<protein>
    <submittedName>
        <fullName evidence="4">Uncharacterized protein</fullName>
    </submittedName>
</protein>
<name>A0A521EK41_9RHOB</name>
<keyword evidence="3" id="KW-1133">Transmembrane helix</keyword>
<feature type="region of interest" description="Disordered" evidence="2">
    <location>
        <begin position="1"/>
        <end position="22"/>
    </location>
</feature>
<dbReference type="EMBL" id="FXTE01000011">
    <property type="protein sequence ID" value="SMO83510.1"/>
    <property type="molecule type" value="Genomic_DNA"/>
</dbReference>
<dbReference type="OrthoDB" id="7058820at2"/>
<keyword evidence="1" id="KW-0175">Coiled coil</keyword>
<feature type="compositionally biased region" description="Low complexity" evidence="2">
    <location>
        <begin position="8"/>
        <end position="18"/>
    </location>
</feature>
<dbReference type="RefSeq" id="WP_142638811.1">
    <property type="nucleotide sequence ID" value="NZ_FXTE01000011.1"/>
</dbReference>
<dbReference type="Proteomes" id="UP000319555">
    <property type="component" value="Unassembled WGS sequence"/>
</dbReference>
<organism evidence="4 5">
    <name type="scientific">Ruegeria faecimaris</name>
    <dbReference type="NCBI Taxonomy" id="686389"/>
    <lineage>
        <taxon>Bacteria</taxon>
        <taxon>Pseudomonadati</taxon>
        <taxon>Pseudomonadota</taxon>
        <taxon>Alphaproteobacteria</taxon>
        <taxon>Rhodobacterales</taxon>
        <taxon>Roseobacteraceae</taxon>
        <taxon>Ruegeria</taxon>
    </lineage>
</organism>
<feature type="coiled-coil region" evidence="1">
    <location>
        <begin position="110"/>
        <end position="165"/>
    </location>
</feature>
<evidence type="ECO:0000256" key="1">
    <source>
        <dbReference type="SAM" id="Coils"/>
    </source>
</evidence>
<reference evidence="4 5" key="1">
    <citation type="submission" date="2017-05" db="EMBL/GenBank/DDBJ databases">
        <authorList>
            <person name="Varghese N."/>
            <person name="Submissions S."/>
        </authorList>
    </citation>
    <scope>NUCLEOTIDE SEQUENCE [LARGE SCALE GENOMIC DNA]</scope>
    <source>
        <strain evidence="4 5">DSM 28009</strain>
    </source>
</reference>
<keyword evidence="3" id="KW-0812">Transmembrane</keyword>
<accession>A0A521EK41</accession>
<gene>
    <name evidence="4" type="ORF">SAMN06265380_11171</name>
</gene>
<dbReference type="AlphaFoldDB" id="A0A521EK41"/>
<evidence type="ECO:0000256" key="2">
    <source>
        <dbReference type="SAM" id="MobiDB-lite"/>
    </source>
</evidence>